<comment type="caution">
    <text evidence="1">The sequence shown here is derived from an EMBL/GenBank/DDBJ whole genome shotgun (WGS) entry which is preliminary data.</text>
</comment>
<evidence type="ECO:0000313" key="1">
    <source>
        <dbReference type="EMBL" id="MCD7468695.1"/>
    </source>
</evidence>
<evidence type="ECO:0000313" key="2">
    <source>
        <dbReference type="Proteomes" id="UP000823775"/>
    </source>
</evidence>
<organism evidence="1 2">
    <name type="scientific">Datura stramonium</name>
    <name type="common">Jimsonweed</name>
    <name type="synonym">Common thornapple</name>
    <dbReference type="NCBI Taxonomy" id="4076"/>
    <lineage>
        <taxon>Eukaryota</taxon>
        <taxon>Viridiplantae</taxon>
        <taxon>Streptophyta</taxon>
        <taxon>Embryophyta</taxon>
        <taxon>Tracheophyta</taxon>
        <taxon>Spermatophyta</taxon>
        <taxon>Magnoliopsida</taxon>
        <taxon>eudicotyledons</taxon>
        <taxon>Gunneridae</taxon>
        <taxon>Pentapetalae</taxon>
        <taxon>asterids</taxon>
        <taxon>lamiids</taxon>
        <taxon>Solanales</taxon>
        <taxon>Solanaceae</taxon>
        <taxon>Solanoideae</taxon>
        <taxon>Datureae</taxon>
        <taxon>Datura</taxon>
    </lineage>
</organism>
<protein>
    <submittedName>
        <fullName evidence="1">Uncharacterized protein</fullName>
    </submittedName>
</protein>
<proteinExistence type="predicted"/>
<keyword evidence="2" id="KW-1185">Reference proteome</keyword>
<dbReference type="Proteomes" id="UP000823775">
    <property type="component" value="Unassembled WGS sequence"/>
</dbReference>
<feature type="non-terminal residue" evidence="1">
    <location>
        <position position="55"/>
    </location>
</feature>
<feature type="non-terminal residue" evidence="1">
    <location>
        <position position="1"/>
    </location>
</feature>
<accession>A0ABS8TB88</accession>
<reference evidence="1 2" key="1">
    <citation type="journal article" date="2021" name="BMC Genomics">
        <title>Datura genome reveals duplications of psychoactive alkaloid biosynthetic genes and high mutation rate following tissue culture.</title>
        <authorList>
            <person name="Rajewski A."/>
            <person name="Carter-House D."/>
            <person name="Stajich J."/>
            <person name="Litt A."/>
        </authorList>
    </citation>
    <scope>NUCLEOTIDE SEQUENCE [LARGE SCALE GENOMIC DNA]</scope>
    <source>
        <strain evidence="1">AR-01</strain>
    </source>
</reference>
<sequence>HKTVWIRAWSVSRRRCIELRDMELNNSEIPTSSEGPQQLRVTELFLYDDLRAMGL</sequence>
<dbReference type="EMBL" id="JACEIK010001364">
    <property type="protein sequence ID" value="MCD7468695.1"/>
    <property type="molecule type" value="Genomic_DNA"/>
</dbReference>
<gene>
    <name evidence="1" type="ORF">HAX54_007106</name>
</gene>
<name>A0ABS8TB88_DATST</name>